<dbReference type="RefSeq" id="WP_116848392.1">
    <property type="nucleotide sequence ID" value="NZ_QTJU01000006.1"/>
</dbReference>
<organism evidence="1 2">
    <name type="scientific">Deminuibacter soli</name>
    <dbReference type="NCBI Taxonomy" id="2291815"/>
    <lineage>
        <taxon>Bacteria</taxon>
        <taxon>Pseudomonadati</taxon>
        <taxon>Bacteroidota</taxon>
        <taxon>Chitinophagia</taxon>
        <taxon>Chitinophagales</taxon>
        <taxon>Chitinophagaceae</taxon>
        <taxon>Deminuibacter</taxon>
    </lineage>
</organism>
<protein>
    <submittedName>
        <fullName evidence="1">Uncharacterized protein</fullName>
    </submittedName>
</protein>
<comment type="caution">
    <text evidence="1">The sequence shown here is derived from an EMBL/GenBank/DDBJ whole genome shotgun (WGS) entry which is preliminary data.</text>
</comment>
<dbReference type="AlphaFoldDB" id="A0A3E1NGJ5"/>
<gene>
    <name evidence="1" type="ORF">DXN05_16600</name>
</gene>
<accession>A0A3E1NGJ5</accession>
<dbReference type="Proteomes" id="UP000261284">
    <property type="component" value="Unassembled WGS sequence"/>
</dbReference>
<proteinExistence type="predicted"/>
<name>A0A3E1NGJ5_9BACT</name>
<evidence type="ECO:0000313" key="1">
    <source>
        <dbReference type="EMBL" id="RFM27086.1"/>
    </source>
</evidence>
<keyword evidence="2" id="KW-1185">Reference proteome</keyword>
<sequence length="124" mass="14076">MLKYLTACILLLGLVAQTFSKVVIVLDFYANRDYIAKELCENRGKPKLNCCGKCQLHKKLKQEDKKDEQNPERKAESRSEIFCETLLALTHPEKIYYTIKRTYPVYAAVTAAGTNSACFHPPCA</sequence>
<evidence type="ECO:0000313" key="2">
    <source>
        <dbReference type="Proteomes" id="UP000261284"/>
    </source>
</evidence>
<dbReference type="EMBL" id="QTJU01000006">
    <property type="protein sequence ID" value="RFM27086.1"/>
    <property type="molecule type" value="Genomic_DNA"/>
</dbReference>
<reference evidence="1 2" key="1">
    <citation type="submission" date="2018-08" db="EMBL/GenBank/DDBJ databases">
        <title>Chitinophagaceae sp. K23C18032701, a novel bacterium isolated from forest soil.</title>
        <authorList>
            <person name="Wang C."/>
        </authorList>
    </citation>
    <scope>NUCLEOTIDE SEQUENCE [LARGE SCALE GENOMIC DNA]</scope>
    <source>
        <strain evidence="1 2">K23C18032701</strain>
    </source>
</reference>
<dbReference type="OrthoDB" id="980645at2"/>